<dbReference type="SUPFAM" id="SSF53756">
    <property type="entry name" value="UDP-Glycosyltransferase/glycogen phosphorylase"/>
    <property type="match status" value="1"/>
</dbReference>
<reference evidence="3" key="1">
    <citation type="submission" date="2016-10" db="EMBL/GenBank/DDBJ databases">
        <authorList>
            <person name="Varghese N."/>
            <person name="Submissions S."/>
        </authorList>
    </citation>
    <scope>NUCLEOTIDE SEQUENCE [LARGE SCALE GENOMIC DNA]</scope>
    <source>
        <strain evidence="3">DSM 45413</strain>
    </source>
</reference>
<protein>
    <submittedName>
        <fullName evidence="2">Glycosyltransferase, MGT family</fullName>
    </submittedName>
</protein>
<evidence type="ECO:0000259" key="1">
    <source>
        <dbReference type="Pfam" id="PF06722"/>
    </source>
</evidence>
<accession>A0A1H8QZS2</accession>
<dbReference type="InterPro" id="IPR002213">
    <property type="entry name" value="UDP_glucos_trans"/>
</dbReference>
<sequence length="427" mass="45474">MARILFTTMPFAGHLRPGLPIVRELVAAGHEVVWYSGAKYRHQVERAGARAYPMSAGLDIDDAELEGNGTGSLRGLRQSILDVFIHPIPAWVQEIDAVLDDFAPDVVVAEQGFMAGPLAGRRRGIPAVVFSVSPLGLTSADAPPFGTGLLPGPRWRDRTLNWAMRNVVFAAPQRAAEQVLARLGLPPIDAYFMDWGAAIADRYLVPSVPEFEYPRRDLPATVEFVGPFLPAGIDEFTPPPWWDDVLTAHAGGRPVVLVTQGTLATDPANLVLPAVAGLAGTGPLVIATTVGHDPDVLLPPALRPADVRLTPYVPFDRILPMTDVYVTNGGYGGLQQALAAGVPVVVAGTTEDKAEVSARVTWSGAGLALGTDTPTPDQVADAVATVLTRPDHRARARELQAAYARYRGERRAAEAVLEVAASRNPVG</sequence>
<dbReference type="Gene3D" id="3.40.50.2000">
    <property type="entry name" value="Glycogen Phosphorylase B"/>
    <property type="match status" value="2"/>
</dbReference>
<dbReference type="PANTHER" id="PTHR48050">
    <property type="entry name" value="STEROL 3-BETA-GLUCOSYLTRANSFERASE"/>
    <property type="match status" value="1"/>
</dbReference>
<dbReference type="PANTHER" id="PTHR48050:SF13">
    <property type="entry name" value="STEROL 3-BETA-GLUCOSYLTRANSFERASE UGT80A2"/>
    <property type="match status" value="1"/>
</dbReference>
<evidence type="ECO:0000313" key="3">
    <source>
        <dbReference type="Proteomes" id="UP000198960"/>
    </source>
</evidence>
<evidence type="ECO:0000313" key="2">
    <source>
        <dbReference type="EMBL" id="SEO59712.1"/>
    </source>
</evidence>
<dbReference type="RefSeq" id="WP_091940585.1">
    <property type="nucleotide sequence ID" value="NZ_FOEE01000002.1"/>
</dbReference>
<keyword evidence="3" id="KW-1185">Reference proteome</keyword>
<dbReference type="AlphaFoldDB" id="A0A1H8QZS2"/>
<dbReference type="InterPro" id="IPR050426">
    <property type="entry name" value="Glycosyltransferase_28"/>
</dbReference>
<dbReference type="InterPro" id="IPR010610">
    <property type="entry name" value="EryCIII-like_C"/>
</dbReference>
<organism evidence="2 3">
    <name type="scientific">Trujillonella endophytica</name>
    <dbReference type="NCBI Taxonomy" id="673521"/>
    <lineage>
        <taxon>Bacteria</taxon>
        <taxon>Bacillati</taxon>
        <taxon>Actinomycetota</taxon>
        <taxon>Actinomycetes</taxon>
        <taxon>Geodermatophilales</taxon>
        <taxon>Geodermatophilaceae</taxon>
        <taxon>Trujillonella</taxon>
    </lineage>
</organism>
<dbReference type="GO" id="GO:0017000">
    <property type="term" value="P:antibiotic biosynthetic process"/>
    <property type="evidence" value="ECO:0007669"/>
    <property type="project" value="UniProtKB-ARBA"/>
</dbReference>
<dbReference type="EMBL" id="FOEE01000002">
    <property type="protein sequence ID" value="SEO59712.1"/>
    <property type="molecule type" value="Genomic_DNA"/>
</dbReference>
<feature type="domain" description="Erythromycin biosynthesis protein CIII-like C-terminal" evidence="1">
    <location>
        <begin position="304"/>
        <end position="402"/>
    </location>
</feature>
<dbReference type="Pfam" id="PF06722">
    <property type="entry name" value="EryCIII-like_C"/>
    <property type="match status" value="1"/>
</dbReference>
<dbReference type="GO" id="GO:0016758">
    <property type="term" value="F:hexosyltransferase activity"/>
    <property type="evidence" value="ECO:0007669"/>
    <property type="project" value="UniProtKB-ARBA"/>
</dbReference>
<keyword evidence="2" id="KW-0808">Transferase</keyword>
<gene>
    <name evidence="2" type="ORF">SAMN05660991_00912</name>
</gene>
<dbReference type="STRING" id="673521.SAMN05660991_00912"/>
<proteinExistence type="predicted"/>
<dbReference type="Proteomes" id="UP000198960">
    <property type="component" value="Unassembled WGS sequence"/>
</dbReference>
<dbReference type="CDD" id="cd03784">
    <property type="entry name" value="GT1_Gtf-like"/>
    <property type="match status" value="1"/>
</dbReference>
<name>A0A1H8QZS2_9ACTN</name>
<dbReference type="GO" id="GO:0008194">
    <property type="term" value="F:UDP-glycosyltransferase activity"/>
    <property type="evidence" value="ECO:0007669"/>
    <property type="project" value="InterPro"/>
</dbReference>
<dbReference type="OrthoDB" id="5488434at2"/>